<dbReference type="SUPFAM" id="SSF75217">
    <property type="entry name" value="alpha/beta knot"/>
    <property type="match status" value="1"/>
</dbReference>
<evidence type="ECO:0000313" key="15">
    <source>
        <dbReference type="EMBL" id="SDI85471.1"/>
    </source>
</evidence>
<comment type="similarity">
    <text evidence="2 12">Belongs to the RNA methyltransferase RsmE family.</text>
</comment>
<evidence type="ECO:0000256" key="11">
    <source>
        <dbReference type="ARBA" id="ARBA00047944"/>
    </source>
</evidence>
<comment type="function">
    <text evidence="10 12">Specifically methylates the N3 position of the uracil ring of uridine 1498 (m3U1498) in 16S rRNA. Acts on the fully assembled 30S ribosomal subunit.</text>
</comment>
<evidence type="ECO:0000256" key="6">
    <source>
        <dbReference type="ARBA" id="ARBA00022552"/>
    </source>
</evidence>
<dbReference type="InterPro" id="IPR046887">
    <property type="entry name" value="RsmE_PUA-like"/>
</dbReference>
<dbReference type="GO" id="GO:0070042">
    <property type="term" value="F:rRNA (uridine-N3-)-methyltransferase activity"/>
    <property type="evidence" value="ECO:0007669"/>
    <property type="project" value="TreeGrafter"/>
</dbReference>
<dbReference type="NCBIfam" id="NF008691">
    <property type="entry name" value="PRK11713.1-4"/>
    <property type="match status" value="1"/>
</dbReference>
<dbReference type="Proteomes" id="UP000199017">
    <property type="component" value="Unassembled WGS sequence"/>
</dbReference>
<evidence type="ECO:0000313" key="16">
    <source>
        <dbReference type="Proteomes" id="UP000199017"/>
    </source>
</evidence>
<dbReference type="EC" id="2.1.1.193" evidence="3 12"/>
<dbReference type="AlphaFoldDB" id="A0A1G8NYU8"/>
<keyword evidence="5 12" id="KW-0963">Cytoplasm</keyword>
<dbReference type="InterPro" id="IPR006700">
    <property type="entry name" value="RsmE"/>
</dbReference>
<dbReference type="Pfam" id="PF20260">
    <property type="entry name" value="PUA_4"/>
    <property type="match status" value="1"/>
</dbReference>
<reference evidence="15 16" key="1">
    <citation type="submission" date="2016-10" db="EMBL/GenBank/DDBJ databases">
        <authorList>
            <person name="de Groot N.N."/>
        </authorList>
    </citation>
    <scope>NUCLEOTIDE SEQUENCE [LARGE SCALE GENOMIC DNA]</scope>
    <source>
        <strain evidence="16">P4B,CCM 7963,CECT 7998,DSM 25260,IBRC-M 10614,KCTC 13821</strain>
    </source>
</reference>
<dbReference type="CDD" id="cd18084">
    <property type="entry name" value="RsmE-like"/>
    <property type="match status" value="1"/>
</dbReference>
<organism evidence="15 16">
    <name type="scientific">Alteribacillus bidgolensis</name>
    <dbReference type="NCBI Taxonomy" id="930129"/>
    <lineage>
        <taxon>Bacteria</taxon>
        <taxon>Bacillati</taxon>
        <taxon>Bacillota</taxon>
        <taxon>Bacilli</taxon>
        <taxon>Bacillales</taxon>
        <taxon>Bacillaceae</taxon>
        <taxon>Alteribacillus</taxon>
    </lineage>
</organism>
<accession>A0A1G8NYU8</accession>
<proteinExistence type="inferred from homology"/>
<evidence type="ECO:0000259" key="14">
    <source>
        <dbReference type="Pfam" id="PF20260"/>
    </source>
</evidence>
<dbReference type="Gene3D" id="2.40.240.20">
    <property type="entry name" value="Hypothetical PUA domain-like, domain 1"/>
    <property type="match status" value="1"/>
</dbReference>
<name>A0A1G8NYU8_9BACI</name>
<evidence type="ECO:0000256" key="4">
    <source>
        <dbReference type="ARBA" id="ARBA00013673"/>
    </source>
</evidence>
<dbReference type="NCBIfam" id="TIGR00046">
    <property type="entry name" value="RsmE family RNA methyltransferase"/>
    <property type="match status" value="1"/>
</dbReference>
<dbReference type="InterPro" id="IPR029026">
    <property type="entry name" value="tRNA_m1G_MTases_N"/>
</dbReference>
<evidence type="ECO:0000256" key="10">
    <source>
        <dbReference type="ARBA" id="ARBA00025699"/>
    </source>
</evidence>
<evidence type="ECO:0000256" key="7">
    <source>
        <dbReference type="ARBA" id="ARBA00022603"/>
    </source>
</evidence>
<dbReference type="RefSeq" id="WP_091587146.1">
    <property type="nucleotide sequence ID" value="NZ_FNDU01000013.1"/>
</dbReference>
<dbReference type="InterPro" id="IPR046886">
    <property type="entry name" value="RsmE_MTase_dom"/>
</dbReference>
<dbReference type="InterPro" id="IPR015947">
    <property type="entry name" value="PUA-like_sf"/>
</dbReference>
<evidence type="ECO:0000256" key="1">
    <source>
        <dbReference type="ARBA" id="ARBA00004496"/>
    </source>
</evidence>
<keyword evidence="8 12" id="KW-0808">Transferase</keyword>
<dbReference type="PANTHER" id="PTHR30027:SF3">
    <property type="entry name" value="16S RRNA (URACIL(1498)-N(3))-METHYLTRANSFERASE"/>
    <property type="match status" value="1"/>
</dbReference>
<evidence type="ECO:0000256" key="9">
    <source>
        <dbReference type="ARBA" id="ARBA00022691"/>
    </source>
</evidence>
<evidence type="ECO:0000256" key="5">
    <source>
        <dbReference type="ARBA" id="ARBA00022490"/>
    </source>
</evidence>
<feature type="domain" description="Ribosomal RNA small subunit methyltransferase E PUA-like" evidence="14">
    <location>
        <begin position="18"/>
        <end position="64"/>
    </location>
</feature>
<feature type="domain" description="Ribosomal RNA small subunit methyltransferase E methyltransferase" evidence="13">
    <location>
        <begin position="73"/>
        <end position="240"/>
    </location>
</feature>
<keyword evidence="9 12" id="KW-0949">S-adenosyl-L-methionine</keyword>
<sequence length="248" mass="28020">MQRYFVKPENMTVSHVVVTGEDVKHISKVMRMAPGDKIVCLDNQGRQVVSKINDINQDFVKADIIQEIHENNELPLHVTIAQGLIKGDKLDLVIQKGTEFGASAFYLFSADRSVVKWDGKKINKKLERLQKIAKEAAEQSGRRIIPSITFFSSWKEMLKEKQNHDANVFLYEENAKKKLHSDLSEVLNLSPASLLAIIGPEGGVSEEEASAYRKECFRNISLGPRVLRSESASLYLLAALSYQYELLR</sequence>
<keyword evidence="16" id="KW-1185">Reference proteome</keyword>
<evidence type="ECO:0000256" key="3">
    <source>
        <dbReference type="ARBA" id="ARBA00012328"/>
    </source>
</evidence>
<dbReference type="GO" id="GO:0005737">
    <property type="term" value="C:cytoplasm"/>
    <property type="evidence" value="ECO:0007669"/>
    <property type="project" value="UniProtKB-SubCell"/>
</dbReference>
<keyword evidence="6 12" id="KW-0698">rRNA processing</keyword>
<comment type="subcellular location">
    <subcellularLocation>
        <location evidence="1 12">Cytoplasm</location>
    </subcellularLocation>
</comment>
<comment type="catalytic activity">
    <reaction evidence="11 12">
        <text>uridine(1498) in 16S rRNA + S-adenosyl-L-methionine = N(3)-methyluridine(1498) in 16S rRNA + S-adenosyl-L-homocysteine + H(+)</text>
        <dbReference type="Rhea" id="RHEA:42920"/>
        <dbReference type="Rhea" id="RHEA-COMP:10283"/>
        <dbReference type="Rhea" id="RHEA-COMP:10284"/>
        <dbReference type="ChEBI" id="CHEBI:15378"/>
        <dbReference type="ChEBI" id="CHEBI:57856"/>
        <dbReference type="ChEBI" id="CHEBI:59789"/>
        <dbReference type="ChEBI" id="CHEBI:65315"/>
        <dbReference type="ChEBI" id="CHEBI:74502"/>
        <dbReference type="EC" id="2.1.1.193"/>
    </reaction>
</comment>
<gene>
    <name evidence="15" type="ORF">SAMN05216352_11347</name>
</gene>
<dbReference type="Gene3D" id="3.40.1280.10">
    <property type="match status" value="1"/>
</dbReference>
<evidence type="ECO:0000256" key="8">
    <source>
        <dbReference type="ARBA" id="ARBA00022679"/>
    </source>
</evidence>
<evidence type="ECO:0000256" key="2">
    <source>
        <dbReference type="ARBA" id="ARBA00005528"/>
    </source>
</evidence>
<dbReference type="InterPro" id="IPR029028">
    <property type="entry name" value="Alpha/beta_knot_MTases"/>
</dbReference>
<dbReference type="GO" id="GO:0070475">
    <property type="term" value="P:rRNA base methylation"/>
    <property type="evidence" value="ECO:0007669"/>
    <property type="project" value="TreeGrafter"/>
</dbReference>
<dbReference type="EMBL" id="FNDU01000013">
    <property type="protein sequence ID" value="SDI85471.1"/>
    <property type="molecule type" value="Genomic_DNA"/>
</dbReference>
<dbReference type="SUPFAM" id="SSF88697">
    <property type="entry name" value="PUA domain-like"/>
    <property type="match status" value="1"/>
</dbReference>
<dbReference type="PANTHER" id="PTHR30027">
    <property type="entry name" value="RIBOSOMAL RNA SMALL SUBUNIT METHYLTRANSFERASE E"/>
    <property type="match status" value="1"/>
</dbReference>
<evidence type="ECO:0000259" key="13">
    <source>
        <dbReference type="Pfam" id="PF04452"/>
    </source>
</evidence>
<dbReference type="Pfam" id="PF04452">
    <property type="entry name" value="Methyltrans_RNA"/>
    <property type="match status" value="1"/>
</dbReference>
<dbReference type="OrthoDB" id="9815641at2"/>
<keyword evidence="7 12" id="KW-0489">Methyltransferase</keyword>
<protein>
    <recommendedName>
        <fullName evidence="4 12">Ribosomal RNA small subunit methyltransferase E</fullName>
        <ecNumber evidence="3 12">2.1.1.193</ecNumber>
    </recommendedName>
</protein>
<evidence type="ECO:0000256" key="12">
    <source>
        <dbReference type="PIRNR" id="PIRNR015601"/>
    </source>
</evidence>
<dbReference type="STRING" id="930129.SAMN05216352_11347"/>
<dbReference type="PIRSF" id="PIRSF015601">
    <property type="entry name" value="MTase_slr0722"/>
    <property type="match status" value="1"/>
</dbReference>